<dbReference type="InterPro" id="IPR050493">
    <property type="entry name" value="FAD-dep_Monooxygenase_BioMet"/>
</dbReference>
<evidence type="ECO:0000256" key="2">
    <source>
        <dbReference type="ARBA" id="ARBA00022630"/>
    </source>
</evidence>
<keyword evidence="3" id="KW-0274">FAD</keyword>
<dbReference type="GO" id="GO:0004497">
    <property type="term" value="F:monooxygenase activity"/>
    <property type="evidence" value="ECO:0007669"/>
    <property type="project" value="UniProtKB-KW"/>
</dbReference>
<dbReference type="EMBL" id="RSCE01000010">
    <property type="protein sequence ID" value="RSH79440.1"/>
    <property type="molecule type" value="Genomic_DNA"/>
</dbReference>
<evidence type="ECO:0000259" key="6">
    <source>
        <dbReference type="Pfam" id="PF01494"/>
    </source>
</evidence>
<evidence type="ECO:0000256" key="3">
    <source>
        <dbReference type="ARBA" id="ARBA00022827"/>
    </source>
</evidence>
<dbReference type="InterPro" id="IPR002938">
    <property type="entry name" value="FAD-bd"/>
</dbReference>
<dbReference type="STRING" id="105984.A0A427XKQ0"/>
<dbReference type="OrthoDB" id="9993796at2759"/>
<name>A0A427XKQ0_9TREE</name>
<dbReference type="PRINTS" id="PR00420">
    <property type="entry name" value="RNGMNOXGNASE"/>
</dbReference>
<gene>
    <name evidence="7" type="ORF">EHS24_001489</name>
</gene>
<evidence type="ECO:0000313" key="7">
    <source>
        <dbReference type="EMBL" id="RSH79440.1"/>
    </source>
</evidence>
<dbReference type="AlphaFoldDB" id="A0A427XKQ0"/>
<dbReference type="Gene3D" id="3.50.50.60">
    <property type="entry name" value="FAD/NAD(P)-binding domain"/>
    <property type="match status" value="1"/>
</dbReference>
<dbReference type="GeneID" id="39586032"/>
<dbReference type="RefSeq" id="XP_028474587.1">
    <property type="nucleotide sequence ID" value="XM_028617280.1"/>
</dbReference>
<dbReference type="GO" id="GO:0071949">
    <property type="term" value="F:FAD binding"/>
    <property type="evidence" value="ECO:0007669"/>
    <property type="project" value="InterPro"/>
</dbReference>
<dbReference type="SUPFAM" id="SSF51905">
    <property type="entry name" value="FAD/NAD(P)-binding domain"/>
    <property type="match status" value="1"/>
</dbReference>
<evidence type="ECO:0000256" key="1">
    <source>
        <dbReference type="ARBA" id="ARBA00007992"/>
    </source>
</evidence>
<protein>
    <recommendedName>
        <fullName evidence="6">FAD-binding domain-containing protein</fullName>
    </recommendedName>
</protein>
<dbReference type="PANTHER" id="PTHR13789:SF309">
    <property type="entry name" value="PUTATIVE (AFU_ORTHOLOGUE AFUA_6G14510)-RELATED"/>
    <property type="match status" value="1"/>
</dbReference>
<reference evidence="7 8" key="1">
    <citation type="submission" date="2018-11" db="EMBL/GenBank/DDBJ databases">
        <title>Genome sequence of Apiotrichum porosum DSM 27194.</title>
        <authorList>
            <person name="Aliyu H."/>
            <person name="Gorte O."/>
            <person name="Ochsenreither K."/>
        </authorList>
    </citation>
    <scope>NUCLEOTIDE SEQUENCE [LARGE SCALE GENOMIC DNA]</scope>
    <source>
        <strain evidence="7 8">DSM 27194</strain>
    </source>
</reference>
<sequence length="412" mass="46303">MTQQQQQWRVGKRVAVMGGGPGGISTALAFHARGFDVRVFERQKECTAIGGAVLLSVPVLAVLRSYGIDVENFGSFTITHFMNNKGTDRVILPFNPKVEEAMGIKGWHYGVLRSSAFQKMLDKVPEGMITTNAECVGYDENDKEVTAKFKDGSTVQCDLIVGADGIRSAVSQEMFGDPKIFHCGIRLWLAWCDPIPDIPVNMGAICHDDKYQASFFPMTHHEGKPGYEWWVVEPSSPTAEVPTDVKAHVQGILNNFADPLPRFPDATNFDTQVYRWEIYNRPALDKWSKGRAVCVGDAVHPVSPYAAYGMGMAIEDGYYLARAFDGIDLSDKRAVAAAFEVYESERVDYVNHNMLFARRLGYMFHQVPWPLSKLRDLVFDHTPFMSHFMKSGYLEKSEIETLGLKELHVRRE</sequence>
<dbReference type="PANTHER" id="PTHR13789">
    <property type="entry name" value="MONOOXYGENASE"/>
    <property type="match status" value="1"/>
</dbReference>
<comment type="similarity">
    <text evidence="1">Belongs to the paxM FAD-dependent monooxygenase family.</text>
</comment>
<keyword evidence="5" id="KW-0503">Monooxygenase</keyword>
<accession>A0A427XKQ0</accession>
<evidence type="ECO:0000256" key="4">
    <source>
        <dbReference type="ARBA" id="ARBA00023002"/>
    </source>
</evidence>
<evidence type="ECO:0000313" key="8">
    <source>
        <dbReference type="Proteomes" id="UP000279236"/>
    </source>
</evidence>
<dbReference type="Proteomes" id="UP000279236">
    <property type="component" value="Unassembled WGS sequence"/>
</dbReference>
<keyword evidence="2" id="KW-0285">Flavoprotein</keyword>
<comment type="caution">
    <text evidence="7">The sequence shown here is derived from an EMBL/GenBank/DDBJ whole genome shotgun (WGS) entry which is preliminary data.</text>
</comment>
<evidence type="ECO:0000256" key="5">
    <source>
        <dbReference type="ARBA" id="ARBA00023033"/>
    </source>
</evidence>
<keyword evidence="8" id="KW-1185">Reference proteome</keyword>
<organism evidence="7 8">
    <name type="scientific">Apiotrichum porosum</name>
    <dbReference type="NCBI Taxonomy" id="105984"/>
    <lineage>
        <taxon>Eukaryota</taxon>
        <taxon>Fungi</taxon>
        <taxon>Dikarya</taxon>
        <taxon>Basidiomycota</taxon>
        <taxon>Agaricomycotina</taxon>
        <taxon>Tremellomycetes</taxon>
        <taxon>Trichosporonales</taxon>
        <taxon>Trichosporonaceae</taxon>
        <taxon>Apiotrichum</taxon>
    </lineage>
</organism>
<dbReference type="Pfam" id="PF01494">
    <property type="entry name" value="FAD_binding_3"/>
    <property type="match status" value="1"/>
</dbReference>
<feature type="domain" description="FAD-binding" evidence="6">
    <location>
        <begin position="14"/>
        <end position="352"/>
    </location>
</feature>
<proteinExistence type="inferred from homology"/>
<dbReference type="InterPro" id="IPR036188">
    <property type="entry name" value="FAD/NAD-bd_sf"/>
</dbReference>
<keyword evidence="4" id="KW-0560">Oxidoreductase</keyword>